<feature type="DNA-binding region" description="OmpR/PhoB-type" evidence="6">
    <location>
        <begin position="269"/>
        <end position="367"/>
    </location>
</feature>
<feature type="compositionally biased region" description="Low complexity" evidence="7">
    <location>
        <begin position="15"/>
        <end position="27"/>
    </location>
</feature>
<reference evidence="10 11" key="1">
    <citation type="submission" date="2019-03" db="EMBL/GenBank/DDBJ databases">
        <title>Luteimonas zhaokaii sp.nov., isolated from the rectal contents of Plateau pika in Yushu, Qinghai Province, China.</title>
        <authorList>
            <person name="Zhang G."/>
        </authorList>
    </citation>
    <scope>NUCLEOTIDE SEQUENCE [LARGE SCALE GENOMIC DNA]</scope>
    <source>
        <strain evidence="10 11">B9</strain>
    </source>
</reference>
<keyword evidence="5 6" id="KW-0238">DNA-binding</keyword>
<dbReference type="InterPro" id="IPR001867">
    <property type="entry name" value="OmpR/PhoB-type_DNA-bd"/>
</dbReference>
<evidence type="ECO:0000259" key="8">
    <source>
        <dbReference type="PROSITE" id="PS50011"/>
    </source>
</evidence>
<sequence>MASGRSKPLLRWTISERSASSRRSSGSPVARCQVKAMRCSSKPTSSPAVAGTIDAATSNASNIARIVRFMAHPPRRRHAAAGAPGRPRPDAAAGRRRRAPDAPAARPGEGTADCRRPGGHRRGGRCRHASARHPARRRAGLRRRPPPRPATGRLPRPRRRWPRPRLRGPACPPRARRRRLRQAPGLRTRPAARRTPSQPRNTPIACNPHPDGHWQAILAAARSCVLTSASRNLQAAARIRPASFHPDFRTWLRGYDPAMLPGLPATRDPRLYRWRFDAVEFDEARHELRVAGLAVEIEHKPLQVLALLLRHAGEVVTKEELFDTVWAGRVTVDHVLATAIGKLRKALDAGGEHRITTVPRIGYRFDGAVERIAVGQRAGSVLQFEAGQPVPGREHFVLERALGQTLGSEVWLARHPRSHERRVFKFSLDGEHLSAIKREATMSRVLRDTLGERDDIVRVLDWNFESAPFFLECEYGGQSLPEWAAEDDRLARMDRADRIAFFARIADAVAAAHGVGVLHKDLKPANLLVASRGERWQPRLTDFGNSRLLQPERLEALGITRLGMTIDPAGDAGSGTPLYMAPELVTGRSPTVRSDLYALGVILYQWLVGDLRRPMAPGWERDIEDPLLCSDIAAATDSDPARRLADAAELATRLRNLPQRHAARTRDEAEARAAERLQRTLERSRARRPWIIAAMVVLCLGVTCTSLLWWHSERQRHVAQQQAARAEAVVRFLDHALGTISTGNSGHGNDATIRDMLEYASSRDHSLPQDPEVRGDIHTLLGRSWRNLGDAARGVVEYRTAVHGYTQAFGEHHELTLATRYALVRTLSYLQTAQAFAEAGALLDETDRLAGARLQHANPLAMQASLERGVYHLRRMQVEPALRALRHADQLQREIAPDDAGLAAFIRINIADALRQAGKAGESLAWVRATEADPLLARRRIGEVSVALLQSATAQALHDVGEPARALPLALEALEASATYLGRDNYLTLVQRSMVASLHAAIGECTTALPMARGAYERMSMDYGEDMQATLVAAGRLGEIELRCGEHEGGLQRIRDAEHGLRARFGDSHLVASALGALLSNPHNVEVDQQAGAEPPKAVFTSATAER</sequence>
<feature type="region of interest" description="Disordered" evidence="7">
    <location>
        <begin position="1087"/>
        <end position="1107"/>
    </location>
</feature>
<dbReference type="InterPro" id="IPR011990">
    <property type="entry name" value="TPR-like_helical_dom_sf"/>
</dbReference>
<evidence type="ECO:0000256" key="4">
    <source>
        <dbReference type="ARBA" id="ARBA00022840"/>
    </source>
</evidence>
<name>A0A4R5U1C4_9GAMM</name>
<dbReference type="OrthoDB" id="1971692at2"/>
<comment type="caution">
    <text evidence="10">The sequence shown here is derived from an EMBL/GenBank/DDBJ whole genome shotgun (WGS) entry which is preliminary data.</text>
</comment>
<keyword evidence="3 10" id="KW-0418">Kinase</keyword>
<dbReference type="InterPro" id="IPR036388">
    <property type="entry name" value="WH-like_DNA-bd_sf"/>
</dbReference>
<evidence type="ECO:0000313" key="11">
    <source>
        <dbReference type="Proteomes" id="UP000294796"/>
    </source>
</evidence>
<evidence type="ECO:0000313" key="10">
    <source>
        <dbReference type="EMBL" id="TDK27385.1"/>
    </source>
</evidence>
<evidence type="ECO:0000259" key="9">
    <source>
        <dbReference type="PROSITE" id="PS51755"/>
    </source>
</evidence>
<evidence type="ECO:0000256" key="6">
    <source>
        <dbReference type="PROSITE-ProRule" id="PRU01091"/>
    </source>
</evidence>
<feature type="domain" description="Protein kinase" evidence="8">
    <location>
        <begin position="396"/>
        <end position="708"/>
    </location>
</feature>
<feature type="compositionally biased region" description="Basic residues" evidence="7">
    <location>
        <begin position="155"/>
        <end position="166"/>
    </location>
</feature>
<feature type="domain" description="OmpR/PhoB-type" evidence="9">
    <location>
        <begin position="269"/>
        <end position="367"/>
    </location>
</feature>
<keyword evidence="11" id="KW-1185">Reference proteome</keyword>
<protein>
    <submittedName>
        <fullName evidence="10">Serine/threonine protein kinase</fullName>
    </submittedName>
</protein>
<dbReference type="InterPro" id="IPR016032">
    <property type="entry name" value="Sig_transdc_resp-reg_C-effctor"/>
</dbReference>
<dbReference type="GO" id="GO:0004674">
    <property type="term" value="F:protein serine/threonine kinase activity"/>
    <property type="evidence" value="ECO:0007669"/>
    <property type="project" value="UniProtKB-KW"/>
</dbReference>
<dbReference type="GO" id="GO:0003677">
    <property type="term" value="F:DNA binding"/>
    <property type="evidence" value="ECO:0007669"/>
    <property type="project" value="UniProtKB-UniRule"/>
</dbReference>
<dbReference type="SMART" id="SM00220">
    <property type="entry name" value="S_TKc"/>
    <property type="match status" value="1"/>
</dbReference>
<keyword evidence="2" id="KW-0547">Nucleotide-binding</keyword>
<dbReference type="CDD" id="cd00383">
    <property type="entry name" value="trans_reg_C"/>
    <property type="match status" value="1"/>
</dbReference>
<dbReference type="EMBL" id="SMTF01000002">
    <property type="protein sequence ID" value="TDK27385.1"/>
    <property type="molecule type" value="Genomic_DNA"/>
</dbReference>
<feature type="region of interest" description="Disordered" evidence="7">
    <location>
        <begin position="1"/>
        <end position="30"/>
    </location>
</feature>
<organism evidence="10 11">
    <name type="scientific">Luteimonas aestuarii</name>
    <dbReference type="NCBI Taxonomy" id="453837"/>
    <lineage>
        <taxon>Bacteria</taxon>
        <taxon>Pseudomonadati</taxon>
        <taxon>Pseudomonadota</taxon>
        <taxon>Gammaproteobacteria</taxon>
        <taxon>Lysobacterales</taxon>
        <taxon>Lysobacteraceae</taxon>
        <taxon>Luteimonas</taxon>
    </lineage>
</organism>
<feature type="region of interest" description="Disordered" evidence="7">
    <location>
        <begin position="75"/>
        <end position="202"/>
    </location>
</feature>
<feature type="compositionally biased region" description="Basic residues" evidence="7">
    <location>
        <begin position="117"/>
        <end position="146"/>
    </location>
</feature>
<dbReference type="Pfam" id="PF00486">
    <property type="entry name" value="Trans_reg_C"/>
    <property type="match status" value="1"/>
</dbReference>
<dbReference type="GO" id="GO:0005524">
    <property type="term" value="F:ATP binding"/>
    <property type="evidence" value="ECO:0007669"/>
    <property type="project" value="UniProtKB-KW"/>
</dbReference>
<dbReference type="AlphaFoldDB" id="A0A4R5U1C4"/>
<accession>A0A4R5U1C4</accession>
<evidence type="ECO:0000256" key="3">
    <source>
        <dbReference type="ARBA" id="ARBA00022777"/>
    </source>
</evidence>
<dbReference type="SUPFAM" id="SSF56112">
    <property type="entry name" value="Protein kinase-like (PK-like)"/>
    <property type="match status" value="1"/>
</dbReference>
<gene>
    <name evidence="10" type="ORF">E2F46_04135</name>
</gene>
<evidence type="ECO:0000256" key="2">
    <source>
        <dbReference type="ARBA" id="ARBA00022741"/>
    </source>
</evidence>
<dbReference type="Gene3D" id="1.10.10.10">
    <property type="entry name" value="Winged helix-like DNA-binding domain superfamily/Winged helix DNA-binding domain"/>
    <property type="match status" value="1"/>
</dbReference>
<dbReference type="PANTHER" id="PTHR43289:SF6">
    <property type="entry name" value="SERINE_THREONINE-PROTEIN KINASE NEKL-3"/>
    <property type="match status" value="1"/>
</dbReference>
<dbReference type="Pfam" id="PF00069">
    <property type="entry name" value="Pkinase"/>
    <property type="match status" value="1"/>
</dbReference>
<dbReference type="InterPro" id="IPR008271">
    <property type="entry name" value="Ser/Thr_kinase_AS"/>
</dbReference>
<dbReference type="PANTHER" id="PTHR43289">
    <property type="entry name" value="MITOGEN-ACTIVATED PROTEIN KINASE KINASE KINASE 20-RELATED"/>
    <property type="match status" value="1"/>
</dbReference>
<dbReference type="SMART" id="SM00862">
    <property type="entry name" value="Trans_reg_C"/>
    <property type="match status" value="1"/>
</dbReference>
<dbReference type="SUPFAM" id="SSF46894">
    <property type="entry name" value="C-terminal effector domain of the bipartite response regulators"/>
    <property type="match status" value="1"/>
</dbReference>
<dbReference type="Gene3D" id="1.25.40.10">
    <property type="entry name" value="Tetratricopeptide repeat domain"/>
    <property type="match status" value="1"/>
</dbReference>
<dbReference type="Gene3D" id="1.10.510.10">
    <property type="entry name" value="Transferase(Phosphotransferase) domain 1"/>
    <property type="match status" value="1"/>
</dbReference>
<dbReference type="InterPro" id="IPR000719">
    <property type="entry name" value="Prot_kinase_dom"/>
</dbReference>
<evidence type="ECO:0000256" key="1">
    <source>
        <dbReference type="ARBA" id="ARBA00022679"/>
    </source>
</evidence>
<dbReference type="Proteomes" id="UP000294796">
    <property type="component" value="Unassembled WGS sequence"/>
</dbReference>
<evidence type="ECO:0000256" key="7">
    <source>
        <dbReference type="SAM" id="MobiDB-lite"/>
    </source>
</evidence>
<dbReference type="GO" id="GO:0006355">
    <property type="term" value="P:regulation of DNA-templated transcription"/>
    <property type="evidence" value="ECO:0007669"/>
    <property type="project" value="InterPro"/>
</dbReference>
<dbReference type="GO" id="GO:0000160">
    <property type="term" value="P:phosphorelay signal transduction system"/>
    <property type="evidence" value="ECO:0007669"/>
    <property type="project" value="InterPro"/>
</dbReference>
<proteinExistence type="predicted"/>
<dbReference type="PROSITE" id="PS50011">
    <property type="entry name" value="PROTEIN_KINASE_DOM"/>
    <property type="match status" value="1"/>
</dbReference>
<dbReference type="PROSITE" id="PS51755">
    <property type="entry name" value="OMPR_PHOB"/>
    <property type="match status" value="1"/>
</dbReference>
<dbReference type="InterPro" id="IPR011009">
    <property type="entry name" value="Kinase-like_dom_sf"/>
</dbReference>
<evidence type="ECO:0000256" key="5">
    <source>
        <dbReference type="ARBA" id="ARBA00023125"/>
    </source>
</evidence>
<dbReference type="PROSITE" id="PS00108">
    <property type="entry name" value="PROTEIN_KINASE_ST"/>
    <property type="match status" value="1"/>
</dbReference>
<keyword evidence="4" id="KW-0067">ATP-binding</keyword>
<keyword evidence="10" id="KW-0723">Serine/threonine-protein kinase</keyword>
<keyword evidence="1" id="KW-0808">Transferase</keyword>